<dbReference type="OrthoDB" id="3468019at2759"/>
<sequence length="129" mass="14672">MTKFAKDLDSNKKLKSFLEGFYKISDTKPPVQGDEYVDYFTPEATLLLGANQAKGSSEIRQLRQNIWSNVSKRHHVVHNVAAVNDTDVLLNGDVDYVLNDGSSSTKSWGAYIEFESPAQEKMKYYRVYI</sequence>
<gene>
    <name evidence="1" type="ORF">AC631_02122</name>
</gene>
<dbReference type="AlphaFoldDB" id="A0A0V1Q0T0"/>
<keyword evidence="2" id="KW-1185">Reference proteome</keyword>
<protein>
    <recommendedName>
        <fullName evidence="3">SnoaL-like domain-containing protein</fullName>
    </recommendedName>
</protein>
<dbReference type="Proteomes" id="UP000054251">
    <property type="component" value="Unassembled WGS sequence"/>
</dbReference>
<evidence type="ECO:0000313" key="2">
    <source>
        <dbReference type="Proteomes" id="UP000054251"/>
    </source>
</evidence>
<proteinExistence type="predicted"/>
<accession>A0A0V1Q0T0</accession>
<dbReference type="PANTHER" id="PTHR39401">
    <property type="entry name" value="SNOAL-LIKE DOMAIN-CONTAINING PROTEIN"/>
    <property type="match status" value="1"/>
</dbReference>
<dbReference type="SUPFAM" id="SSF54427">
    <property type="entry name" value="NTF2-like"/>
    <property type="match status" value="1"/>
</dbReference>
<dbReference type="PANTHER" id="PTHR39401:SF1">
    <property type="entry name" value="SNOAL-LIKE DOMAIN-CONTAINING PROTEIN"/>
    <property type="match status" value="1"/>
</dbReference>
<dbReference type="InterPro" id="IPR032710">
    <property type="entry name" value="NTF2-like_dom_sf"/>
</dbReference>
<name>A0A0V1Q0T0_9ASCO</name>
<evidence type="ECO:0000313" key="1">
    <source>
        <dbReference type="EMBL" id="KSA02126.1"/>
    </source>
</evidence>
<dbReference type="EMBL" id="LMYN01000034">
    <property type="protein sequence ID" value="KSA02126.1"/>
    <property type="molecule type" value="Genomic_DNA"/>
</dbReference>
<reference evidence="1 2" key="1">
    <citation type="submission" date="2015-11" db="EMBL/GenBank/DDBJ databases">
        <title>The genome of Debaryomyces fabryi.</title>
        <authorList>
            <person name="Tafer H."/>
            <person name="Lopandic K."/>
        </authorList>
    </citation>
    <scope>NUCLEOTIDE SEQUENCE [LARGE SCALE GENOMIC DNA]</scope>
    <source>
        <strain evidence="1 2">CBS 789</strain>
    </source>
</reference>
<evidence type="ECO:0008006" key="3">
    <source>
        <dbReference type="Google" id="ProtNLM"/>
    </source>
</evidence>
<dbReference type="GeneID" id="26839131"/>
<organism evidence="1 2">
    <name type="scientific">Debaryomyces fabryi</name>
    <dbReference type="NCBI Taxonomy" id="58627"/>
    <lineage>
        <taxon>Eukaryota</taxon>
        <taxon>Fungi</taxon>
        <taxon>Dikarya</taxon>
        <taxon>Ascomycota</taxon>
        <taxon>Saccharomycotina</taxon>
        <taxon>Pichiomycetes</taxon>
        <taxon>Debaryomycetaceae</taxon>
        <taxon>Debaryomyces</taxon>
    </lineage>
</organism>
<comment type="caution">
    <text evidence="1">The sequence shown here is derived from an EMBL/GenBank/DDBJ whole genome shotgun (WGS) entry which is preliminary data.</text>
</comment>
<dbReference type="RefSeq" id="XP_015468228.1">
    <property type="nucleotide sequence ID" value="XM_015610952.1"/>
</dbReference>